<dbReference type="PANTHER" id="PTHR39420:SF1">
    <property type="entry name" value="HYDROLASE"/>
    <property type="match status" value="1"/>
</dbReference>
<evidence type="ECO:0000313" key="2">
    <source>
        <dbReference type="Proteomes" id="UP000317043"/>
    </source>
</evidence>
<dbReference type="EMBL" id="VFOW01000001">
    <property type="protein sequence ID" value="TQL77930.1"/>
    <property type="molecule type" value="Genomic_DNA"/>
</dbReference>
<dbReference type="NCBIfam" id="TIGR03883">
    <property type="entry name" value="DUF2342_F420"/>
    <property type="match status" value="1"/>
</dbReference>
<sequence length="342" mass="37366">MTQFVDWELAVATARTLGISGPTMGLPDAKDEVRRLRETADRATGLVAEFTGMAPSTAPVRVVDRAAWAAANVEGMRTVLDPLAHKVSGEPSLLVKAVGSRLAGTQIGAVLGYLSGKVLGQFEVFGDETGQLLLVAPNIVATQRQLDADLDGFRLWICLHEATHATQFGSVDWLRGHFLSEIDAFAATDSSNAQDLVERVRHAVTILTDSLRDNDGDSSVVDLVTSPEQREAMERLTAMMTLLEGHADYVMDSVGEDVIPEVAKLRAKLDRRRLNAGPIQRLIRRLIGMDAKLKQYVQGRAFVAAVVTEIGIERFNGVWESPQTLPTMDEIVEPEAWIRRVA</sequence>
<dbReference type="InParanoid" id="A0A543AZJ5"/>
<dbReference type="GO" id="GO:0016787">
    <property type="term" value="F:hydrolase activity"/>
    <property type="evidence" value="ECO:0007669"/>
    <property type="project" value="UniProtKB-KW"/>
</dbReference>
<dbReference type="InterPro" id="IPR042271">
    <property type="entry name" value="Zinicin_2_N"/>
</dbReference>
<dbReference type="OrthoDB" id="142939at2"/>
<dbReference type="PANTHER" id="PTHR39420">
    <property type="match status" value="1"/>
</dbReference>
<gene>
    <name evidence="1" type="ORF">FB566_3504</name>
</gene>
<dbReference type="RefSeq" id="WP_142041580.1">
    <property type="nucleotide sequence ID" value="NZ_JBHTGS010000001.1"/>
</dbReference>
<protein>
    <submittedName>
        <fullName evidence="1">Putative hydrolase/coenzyme F420 biosynthesis associated uncharacterized protein</fullName>
    </submittedName>
</protein>
<dbReference type="Pfam" id="PF10103">
    <property type="entry name" value="Zincin_2"/>
    <property type="match status" value="1"/>
</dbReference>
<dbReference type="InterPro" id="IPR022454">
    <property type="entry name" value="CHP03883_F420-assoc"/>
</dbReference>
<name>A0A543AZJ5_9ACTN</name>
<dbReference type="NCBIfam" id="TIGR03624">
    <property type="entry name" value="putative hydrolase"/>
    <property type="match status" value="1"/>
</dbReference>
<dbReference type="InterPro" id="IPR018766">
    <property type="entry name" value="Zinicin_2"/>
</dbReference>
<dbReference type="AlphaFoldDB" id="A0A543AZJ5"/>
<dbReference type="Gene3D" id="1.20.150.30">
    <property type="entry name" value="Zincin-like metallopeptidase, N-terminal domain"/>
    <property type="match status" value="1"/>
</dbReference>
<evidence type="ECO:0000313" key="1">
    <source>
        <dbReference type="EMBL" id="TQL77930.1"/>
    </source>
</evidence>
<accession>A0A543AZJ5</accession>
<dbReference type="SUPFAM" id="SSF55486">
    <property type="entry name" value="Metalloproteases ('zincins'), catalytic domain"/>
    <property type="match status" value="1"/>
</dbReference>
<reference evidence="1 2" key="1">
    <citation type="submission" date="2019-06" db="EMBL/GenBank/DDBJ databases">
        <title>Sequencing the genomes of 1000 actinobacteria strains.</title>
        <authorList>
            <person name="Klenk H.-P."/>
        </authorList>
    </citation>
    <scope>NUCLEOTIDE SEQUENCE [LARGE SCALE GENOMIC DNA]</scope>
    <source>
        <strain evidence="1 2">DSM 45928</strain>
    </source>
</reference>
<dbReference type="Proteomes" id="UP000317043">
    <property type="component" value="Unassembled WGS sequence"/>
</dbReference>
<comment type="caution">
    <text evidence="1">The sequence shown here is derived from an EMBL/GenBank/DDBJ whole genome shotgun (WGS) entry which is preliminary data.</text>
</comment>
<keyword evidence="1" id="KW-0378">Hydrolase</keyword>
<organism evidence="1 2">
    <name type="scientific">Stackebrandtia endophytica</name>
    <dbReference type="NCBI Taxonomy" id="1496996"/>
    <lineage>
        <taxon>Bacteria</taxon>
        <taxon>Bacillati</taxon>
        <taxon>Actinomycetota</taxon>
        <taxon>Actinomycetes</taxon>
        <taxon>Glycomycetales</taxon>
        <taxon>Glycomycetaceae</taxon>
        <taxon>Stackebrandtia</taxon>
    </lineage>
</organism>
<keyword evidence="2" id="KW-1185">Reference proteome</keyword>
<proteinExistence type="predicted"/>